<keyword evidence="3" id="KW-1185">Reference proteome</keyword>
<evidence type="ECO:0000313" key="3">
    <source>
        <dbReference type="Proteomes" id="UP000184295"/>
    </source>
</evidence>
<dbReference type="SUPFAM" id="SSF46955">
    <property type="entry name" value="Putative DNA-binding domain"/>
    <property type="match status" value="1"/>
</dbReference>
<reference evidence="3" key="1">
    <citation type="submission" date="2016-11" db="EMBL/GenBank/DDBJ databases">
        <authorList>
            <person name="Varghese N."/>
            <person name="Submissions S."/>
        </authorList>
    </citation>
    <scope>NUCLEOTIDE SEQUENCE [LARGE SCALE GENOMIC DNA]</scope>
    <source>
        <strain evidence="3">DSM 19514</strain>
    </source>
</reference>
<dbReference type="Proteomes" id="UP000184295">
    <property type="component" value="Unassembled WGS sequence"/>
</dbReference>
<accession>A0A1M4UT49</accession>
<organism evidence="2 3">
    <name type="scientific">Ferrithrix thermotolerans DSM 19514</name>
    <dbReference type="NCBI Taxonomy" id="1121881"/>
    <lineage>
        <taxon>Bacteria</taxon>
        <taxon>Bacillati</taxon>
        <taxon>Actinomycetota</taxon>
        <taxon>Acidimicrobiia</taxon>
        <taxon>Acidimicrobiales</taxon>
        <taxon>Acidimicrobiaceae</taxon>
        <taxon>Ferrithrix</taxon>
    </lineage>
</organism>
<dbReference type="Pfam" id="PF12728">
    <property type="entry name" value="HTH_17"/>
    <property type="match status" value="1"/>
</dbReference>
<dbReference type="AlphaFoldDB" id="A0A1M4UT49"/>
<dbReference type="InterPro" id="IPR009061">
    <property type="entry name" value="DNA-bd_dom_put_sf"/>
</dbReference>
<dbReference type="STRING" id="1121881.SAMN02745225_01081"/>
<proteinExistence type="predicted"/>
<gene>
    <name evidence="2" type="ORF">SAMN02745225_01081</name>
</gene>
<protein>
    <submittedName>
        <fullName evidence="2">DNA binding domain-containing protein, excisionase family</fullName>
    </submittedName>
</protein>
<dbReference type="RefSeq" id="WP_072789666.1">
    <property type="nucleotide sequence ID" value="NZ_FQUL01000012.1"/>
</dbReference>
<evidence type="ECO:0000313" key="2">
    <source>
        <dbReference type="EMBL" id="SHE59906.1"/>
    </source>
</evidence>
<sequence>MSEWMSTKEAAEELGVTVRTLYRLIDEGSIEAYQIGRVIRVKSSDVQRYLESVRIAPGQLRHLYEQVDVARDE</sequence>
<dbReference type="EMBL" id="FQUL01000012">
    <property type="protein sequence ID" value="SHE59906.1"/>
    <property type="molecule type" value="Genomic_DNA"/>
</dbReference>
<dbReference type="InterPro" id="IPR010093">
    <property type="entry name" value="SinI_DNA-bd"/>
</dbReference>
<evidence type="ECO:0000259" key="1">
    <source>
        <dbReference type="Pfam" id="PF12728"/>
    </source>
</evidence>
<name>A0A1M4UT49_9ACTN</name>
<feature type="domain" description="Helix-turn-helix" evidence="1">
    <location>
        <begin position="4"/>
        <end position="52"/>
    </location>
</feature>
<dbReference type="GO" id="GO:0003677">
    <property type="term" value="F:DNA binding"/>
    <property type="evidence" value="ECO:0007669"/>
    <property type="project" value="InterPro"/>
</dbReference>
<dbReference type="InterPro" id="IPR041657">
    <property type="entry name" value="HTH_17"/>
</dbReference>
<dbReference type="NCBIfam" id="TIGR01764">
    <property type="entry name" value="excise"/>
    <property type="match status" value="1"/>
</dbReference>
<dbReference type="Gene3D" id="1.10.1660.10">
    <property type="match status" value="1"/>
</dbReference>